<dbReference type="InterPro" id="IPR036388">
    <property type="entry name" value="WH-like_DNA-bd_sf"/>
</dbReference>
<dbReference type="OrthoDB" id="9810372at2"/>
<dbReference type="Gene3D" id="3.30.420.40">
    <property type="match status" value="2"/>
</dbReference>
<name>A0A2T8HK77_9SPHI</name>
<dbReference type="InterPro" id="IPR043129">
    <property type="entry name" value="ATPase_NBD"/>
</dbReference>
<dbReference type="SUPFAM" id="SSF53067">
    <property type="entry name" value="Actin-like ATPase domain"/>
    <property type="match status" value="1"/>
</dbReference>
<evidence type="ECO:0000313" key="2">
    <source>
        <dbReference type="EMBL" id="PVH25712.1"/>
    </source>
</evidence>
<keyword evidence="3" id="KW-1185">Reference proteome</keyword>
<dbReference type="PANTHER" id="PTHR18964:SF149">
    <property type="entry name" value="BIFUNCTIONAL UDP-N-ACETYLGLUCOSAMINE 2-EPIMERASE_N-ACETYLMANNOSAMINE KINASE"/>
    <property type="match status" value="1"/>
</dbReference>
<dbReference type="InterPro" id="IPR000600">
    <property type="entry name" value="ROK"/>
</dbReference>
<dbReference type="SUPFAM" id="SSF46785">
    <property type="entry name" value="Winged helix' DNA-binding domain"/>
    <property type="match status" value="1"/>
</dbReference>
<organism evidence="2 3">
    <name type="scientific">Sphingobacterium corticibacter</name>
    <dbReference type="NCBI Taxonomy" id="2171749"/>
    <lineage>
        <taxon>Bacteria</taxon>
        <taxon>Pseudomonadati</taxon>
        <taxon>Bacteroidota</taxon>
        <taxon>Sphingobacteriia</taxon>
        <taxon>Sphingobacteriales</taxon>
        <taxon>Sphingobacteriaceae</taxon>
        <taxon>Sphingobacterium</taxon>
    </lineage>
</organism>
<dbReference type="AlphaFoldDB" id="A0A2T8HK77"/>
<reference evidence="2 3" key="1">
    <citation type="submission" date="2018-04" db="EMBL/GenBank/DDBJ databases">
        <title>Sphingobacterium cortibacter sp. nov.</title>
        <authorList>
            <person name="Li Y."/>
        </authorList>
    </citation>
    <scope>NUCLEOTIDE SEQUENCE [LARGE SCALE GENOMIC DNA]</scope>
    <source>
        <strain evidence="2 3">2c-3</strain>
    </source>
</reference>
<comment type="caution">
    <text evidence="2">The sequence shown here is derived from an EMBL/GenBank/DDBJ whole genome shotgun (WGS) entry which is preliminary data.</text>
</comment>
<dbReference type="Proteomes" id="UP000245627">
    <property type="component" value="Unassembled WGS sequence"/>
</dbReference>
<dbReference type="Pfam" id="PF00480">
    <property type="entry name" value="ROK"/>
    <property type="match status" value="1"/>
</dbReference>
<evidence type="ECO:0000313" key="3">
    <source>
        <dbReference type="Proteomes" id="UP000245627"/>
    </source>
</evidence>
<protein>
    <submittedName>
        <fullName evidence="2">ROK family protein</fullName>
    </submittedName>
</protein>
<sequence length="387" mass="41760">MNAAQTLVMKSLCFGKMQTVADMSVRTGKSIPNVTKVINQLTELGIVLECGYAISSGGRRPLQYRLNYQNLPNILSVSIDQYYTSIAIYDLSFDILGTVKTIRNPVAAGDTCMAEIKAIIGEALEAHVGQPIMAIGLTIPGFVDSATGQNHSYAANHPLFDLCQTIQDHFGIQTWMENDSTAIAIAEKNFGEAQRSQDVLVVNLNWGVGLGMIIHDRLFKGHSGYAGEFSHIPLSDENTLCSCGKRGCLEVEASLTAAVKSASIRLSEGEISSLQSIFSEQGSIHGDQLMDAANEGDQLAMESLNKIGFMLGKGVATLIHIINPEYVVISGRGAKVGRILLPQIQSALMKYSIDRLSKHTSLLISDLTQVQLLGGACVALEKAKWNI</sequence>
<dbReference type="InterPro" id="IPR036390">
    <property type="entry name" value="WH_DNA-bd_sf"/>
</dbReference>
<accession>A0A2T8HK77</accession>
<dbReference type="EMBL" id="QDKG01000002">
    <property type="protein sequence ID" value="PVH25712.1"/>
    <property type="molecule type" value="Genomic_DNA"/>
</dbReference>
<proteinExistence type="inferred from homology"/>
<evidence type="ECO:0000256" key="1">
    <source>
        <dbReference type="ARBA" id="ARBA00006479"/>
    </source>
</evidence>
<dbReference type="PANTHER" id="PTHR18964">
    <property type="entry name" value="ROK (REPRESSOR, ORF, KINASE) FAMILY"/>
    <property type="match status" value="1"/>
</dbReference>
<dbReference type="Gene3D" id="1.10.10.10">
    <property type="entry name" value="Winged helix-like DNA-binding domain superfamily/Winged helix DNA-binding domain"/>
    <property type="match status" value="1"/>
</dbReference>
<gene>
    <name evidence="2" type="ORF">DC487_07160</name>
</gene>
<comment type="similarity">
    <text evidence="1">Belongs to the ROK (NagC/XylR) family.</text>
</comment>